<organism evidence="1 2">
    <name type="scientific">Yoonia phaeophyticola</name>
    <dbReference type="NCBI Taxonomy" id="3137369"/>
    <lineage>
        <taxon>Bacteria</taxon>
        <taxon>Pseudomonadati</taxon>
        <taxon>Pseudomonadota</taxon>
        <taxon>Alphaproteobacteria</taxon>
        <taxon>Rhodobacterales</taxon>
        <taxon>Paracoccaceae</taxon>
        <taxon>Yoonia</taxon>
    </lineage>
</organism>
<reference evidence="2" key="1">
    <citation type="submission" date="2024-04" db="EMBL/GenBank/DDBJ databases">
        <title>Phylogenomic analyses of a clade within the roseobacter group suggest taxonomic reassignments of species of the genera Aestuariivita, Citreicella, Loktanella, Nautella, Pelagibaca, Ruegeria, Thalassobius, Thiobacimonas and Tropicibacter, and the proposal o.</title>
        <authorList>
            <person name="Jeon C.O."/>
        </authorList>
    </citation>
    <scope>NUCLEOTIDE SEQUENCE [LARGE SCALE GENOMIC DNA]</scope>
    <source>
        <strain evidence="2">BS5-3</strain>
    </source>
</reference>
<dbReference type="Proteomes" id="UP001440612">
    <property type="component" value="Chromosome"/>
</dbReference>
<evidence type="ECO:0000313" key="2">
    <source>
        <dbReference type="Proteomes" id="UP001440612"/>
    </source>
</evidence>
<accession>A0ABZ2V1Y1</accession>
<keyword evidence="2" id="KW-1185">Reference proteome</keyword>
<protein>
    <recommendedName>
        <fullName evidence="3">Sulfotransferase family protein</fullName>
    </recommendedName>
</protein>
<proteinExistence type="predicted"/>
<evidence type="ECO:0000313" key="1">
    <source>
        <dbReference type="EMBL" id="WZC48063.1"/>
    </source>
</evidence>
<dbReference type="EMBL" id="CP150951">
    <property type="protein sequence ID" value="WZC48063.1"/>
    <property type="molecule type" value="Genomic_DNA"/>
</dbReference>
<evidence type="ECO:0008006" key="3">
    <source>
        <dbReference type="Google" id="ProtNLM"/>
    </source>
</evidence>
<name>A0ABZ2V1Y1_9RHOB</name>
<dbReference type="SUPFAM" id="SSF52540">
    <property type="entry name" value="P-loop containing nucleoside triphosphate hydrolases"/>
    <property type="match status" value="1"/>
</dbReference>
<gene>
    <name evidence="1" type="ORF">AABB29_14400</name>
</gene>
<sequence length="351" mass="40083">MKAGELLLHIGHPKTGSTTLQEIWRANHNVLRGQGVMLPLTYPGGGRAAAIAASLFGARAHGGANMQWLQTDLAGLIERGHADWNRICEEVANDPPKTLLLSNEMLFRPMTGAKWQEVGQVLDQVAEHKRLVAYLRAPDAMFLSSAQEILKHVQTPGRFSRTQFKDTLVPLMKNWKGQIKLEQFDRQIMKDGDIYTDFMTKHLPFVDMDQLDRGPAELNTSLSAEAMAVLYDLVMEHFPWHHNRRLLAQYVARLDQKLENPTKPKLRPDAVQAVINWRGPDLFWLRDAFGITFPSIDYDAINPDEIDSNVVQICRIEDICAVNGDRKEELKNRAMRRSRMPRALRRWLAKY</sequence>
<dbReference type="RefSeq" id="WP_341366182.1">
    <property type="nucleotide sequence ID" value="NZ_CP150951.2"/>
</dbReference>
<dbReference type="InterPro" id="IPR027417">
    <property type="entry name" value="P-loop_NTPase"/>
</dbReference>